<name>A6UNJ2_METVS</name>
<reference evidence="2" key="1">
    <citation type="submission" date="2007-06" db="EMBL/GenBank/DDBJ databases">
        <title>Complete sequence of Methanococcus vannielii SB.</title>
        <authorList>
            <consortium name="US DOE Joint Genome Institute"/>
            <person name="Copeland A."/>
            <person name="Lucas S."/>
            <person name="Lapidus A."/>
            <person name="Barry K."/>
            <person name="Glavina del Rio T."/>
            <person name="Dalin E."/>
            <person name="Tice H."/>
            <person name="Pitluck S."/>
            <person name="Chain P."/>
            <person name="Malfatti S."/>
            <person name="Shin M."/>
            <person name="Vergez L."/>
            <person name="Schmutz J."/>
            <person name="Larimer F."/>
            <person name="Land M."/>
            <person name="Hauser L."/>
            <person name="Kyrpides N."/>
            <person name="Anderson I."/>
            <person name="Sieprawska-Lupa M."/>
            <person name="Whitman W.B."/>
            <person name="Richardson P."/>
        </authorList>
    </citation>
    <scope>NUCLEOTIDE SEQUENCE [LARGE SCALE GENOMIC DNA]</scope>
    <source>
        <strain evidence="2">SB</strain>
    </source>
</reference>
<dbReference type="KEGG" id="mvn:Mevan_0153"/>
<feature type="coiled-coil region" evidence="1">
    <location>
        <begin position="182"/>
        <end position="209"/>
    </location>
</feature>
<dbReference type="InterPro" id="IPR025503">
    <property type="entry name" value="DUF4391"/>
</dbReference>
<keyword evidence="1" id="KW-0175">Coiled coil</keyword>
<sequence length="231" mass="28258">MIHFPKSTEVLKKIPKNKFYNIENCELDRKTVQKFTDYIDSIYITNKISKHTININPTKNFEELLVFQVNLKDKKYFEKIEELLEIIDKFIPYPILFQIIHNDYKIYKIAHKTKNKIDSNKCIVDIYLTKENFDTENSNMLFNSNNLDIFYERLLKLFLDDFKIPNTFEDNDDHPEERSFEIEKSIENYKKFRERYKELEILEKKVLKEKQPDKQFKIYNEIKRIKKELEK</sequence>
<dbReference type="Pfam" id="PF14335">
    <property type="entry name" value="DUF4391"/>
    <property type="match status" value="1"/>
</dbReference>
<dbReference type="Proteomes" id="UP000001107">
    <property type="component" value="Chromosome"/>
</dbReference>
<proteinExistence type="predicted"/>
<evidence type="ECO:0000313" key="3">
    <source>
        <dbReference type="Proteomes" id="UP000001107"/>
    </source>
</evidence>
<evidence type="ECO:0008006" key="4">
    <source>
        <dbReference type="Google" id="ProtNLM"/>
    </source>
</evidence>
<evidence type="ECO:0000313" key="2">
    <source>
        <dbReference type="EMBL" id="ABR54064.1"/>
    </source>
</evidence>
<gene>
    <name evidence="2" type="ordered locus">Mevan_0153</name>
</gene>
<dbReference type="HOGENOM" id="CLU_084466_0_0_2"/>
<evidence type="ECO:0000256" key="1">
    <source>
        <dbReference type="SAM" id="Coils"/>
    </source>
</evidence>
<organism evidence="2 3">
    <name type="scientific">Methanococcus vannielii (strain ATCC 35089 / DSM 1224 / JCM 13029 / OCM 148 / SB)</name>
    <dbReference type="NCBI Taxonomy" id="406327"/>
    <lineage>
        <taxon>Archaea</taxon>
        <taxon>Methanobacteriati</taxon>
        <taxon>Methanobacteriota</taxon>
        <taxon>Methanomada group</taxon>
        <taxon>Methanococci</taxon>
        <taxon>Methanococcales</taxon>
        <taxon>Methanococcaceae</taxon>
        <taxon>Methanococcus</taxon>
    </lineage>
</organism>
<dbReference type="EMBL" id="CP000742">
    <property type="protein sequence ID" value="ABR54064.1"/>
    <property type="molecule type" value="Genomic_DNA"/>
</dbReference>
<dbReference type="STRING" id="406327.Mevan_0153"/>
<protein>
    <recommendedName>
        <fullName evidence="4">DUF4391 domain-containing protein</fullName>
    </recommendedName>
</protein>
<dbReference type="RefSeq" id="WP_011971968.1">
    <property type="nucleotide sequence ID" value="NC_009634.1"/>
</dbReference>
<keyword evidence="3" id="KW-1185">Reference proteome</keyword>
<dbReference type="AlphaFoldDB" id="A6UNJ2"/>
<dbReference type="GeneID" id="5325253"/>
<accession>A6UNJ2</accession>